<evidence type="ECO:0000256" key="1">
    <source>
        <dbReference type="ARBA" id="ARBA00022443"/>
    </source>
</evidence>
<sequence length="75" mass="8616">MLGELIRDIIEVIGGWWKGTSEDGTRTGLFPVNFVEFIDRQNLTNRHNENNNNGDPTPEYEVEPSHLFVICRISL</sequence>
<dbReference type="PROSITE" id="PS50002">
    <property type="entry name" value="SH3"/>
    <property type="match status" value="1"/>
</dbReference>
<dbReference type="InterPro" id="IPR001452">
    <property type="entry name" value="SH3_domain"/>
</dbReference>
<dbReference type="EMBL" id="PQFF01000258">
    <property type="protein sequence ID" value="RHZ69639.1"/>
    <property type="molecule type" value="Genomic_DNA"/>
</dbReference>
<dbReference type="AlphaFoldDB" id="A0A397I1Z6"/>
<organism evidence="4 5">
    <name type="scientific">Diversispora epigaea</name>
    <dbReference type="NCBI Taxonomy" id="1348612"/>
    <lineage>
        <taxon>Eukaryota</taxon>
        <taxon>Fungi</taxon>
        <taxon>Fungi incertae sedis</taxon>
        <taxon>Mucoromycota</taxon>
        <taxon>Glomeromycotina</taxon>
        <taxon>Glomeromycetes</taxon>
        <taxon>Diversisporales</taxon>
        <taxon>Diversisporaceae</taxon>
        <taxon>Diversispora</taxon>
    </lineage>
</organism>
<dbReference type="Proteomes" id="UP000266861">
    <property type="component" value="Unassembled WGS sequence"/>
</dbReference>
<evidence type="ECO:0000256" key="2">
    <source>
        <dbReference type="PROSITE-ProRule" id="PRU00192"/>
    </source>
</evidence>
<reference evidence="4 5" key="1">
    <citation type="submission" date="2018-08" db="EMBL/GenBank/DDBJ databases">
        <title>Genome and evolution of the arbuscular mycorrhizal fungus Diversispora epigaea (formerly Glomus versiforme) and its bacterial endosymbionts.</title>
        <authorList>
            <person name="Sun X."/>
            <person name="Fei Z."/>
            <person name="Harrison M."/>
        </authorList>
    </citation>
    <scope>NUCLEOTIDE SEQUENCE [LARGE SCALE GENOMIC DNA]</scope>
    <source>
        <strain evidence="4 5">IT104</strain>
    </source>
</reference>
<evidence type="ECO:0000313" key="5">
    <source>
        <dbReference type="Proteomes" id="UP000266861"/>
    </source>
</evidence>
<accession>A0A397I1Z6</accession>
<evidence type="ECO:0000313" key="4">
    <source>
        <dbReference type="EMBL" id="RHZ69639.1"/>
    </source>
</evidence>
<name>A0A397I1Z6_9GLOM</name>
<dbReference type="OrthoDB" id="5971719at2759"/>
<dbReference type="Gene3D" id="2.30.30.40">
    <property type="entry name" value="SH3 Domains"/>
    <property type="match status" value="1"/>
</dbReference>
<keyword evidence="1 2" id="KW-0728">SH3 domain</keyword>
<protein>
    <recommendedName>
        <fullName evidence="3">SH3 domain-containing protein</fullName>
    </recommendedName>
</protein>
<dbReference type="InterPro" id="IPR036028">
    <property type="entry name" value="SH3-like_dom_sf"/>
</dbReference>
<gene>
    <name evidence="4" type="ORF">Glove_281g43</name>
</gene>
<dbReference type="SUPFAM" id="SSF50044">
    <property type="entry name" value="SH3-domain"/>
    <property type="match status" value="1"/>
</dbReference>
<feature type="domain" description="SH3" evidence="3">
    <location>
        <begin position="1"/>
        <end position="40"/>
    </location>
</feature>
<comment type="caution">
    <text evidence="4">The sequence shown here is derived from an EMBL/GenBank/DDBJ whole genome shotgun (WGS) entry which is preliminary data.</text>
</comment>
<proteinExistence type="predicted"/>
<keyword evidence="5" id="KW-1185">Reference proteome</keyword>
<evidence type="ECO:0000259" key="3">
    <source>
        <dbReference type="PROSITE" id="PS50002"/>
    </source>
</evidence>